<dbReference type="Proteomes" id="UP000008815">
    <property type="component" value="Chromosome 2"/>
</dbReference>
<dbReference type="InterPro" id="IPR021508">
    <property type="entry name" value="Gp17-like"/>
</dbReference>
<sequence>MSALTIRDAIGIVGGAKGYVSVASSAAQSPYYVVSRVSGTRDMALGGATGGKSGMFQIDVYAKTYTEADSLADQIIDRVESTGMFSVGGVSDLPDDYSSDTGVFRVSLEISVQF</sequence>
<reference evidence="1 2" key="1">
    <citation type="submission" date="2007-04" db="EMBL/GenBank/DDBJ databases">
        <title>Complete genome sequence of Burkholderia multivorans ATCC 17616.</title>
        <authorList>
            <person name="Ohtsubo Y."/>
            <person name="Yamashita A."/>
            <person name="Kurokawa K."/>
            <person name="Takami H."/>
            <person name="Yuhara S."/>
            <person name="Nishiyama E."/>
            <person name="Endo R."/>
            <person name="Miyazaki R."/>
            <person name="Ono A."/>
            <person name="Yano K."/>
            <person name="Ito M."/>
            <person name="Sota M."/>
            <person name="Yuji N."/>
            <person name="Hattori M."/>
            <person name="Tsuda M."/>
        </authorList>
    </citation>
    <scope>NUCLEOTIDE SEQUENCE [LARGE SCALE GENOMIC DNA]</scope>
    <source>
        <strain evidence="2">ATCC 17616 / 249</strain>
    </source>
</reference>
<name>A0A0H3KMN2_BURM1</name>
<dbReference type="KEGG" id="bmu:Bmul_3872"/>
<evidence type="ECO:0000313" key="1">
    <source>
        <dbReference type="EMBL" id="BAG46480.1"/>
    </source>
</evidence>
<organism evidence="1 2">
    <name type="scientific">Burkholderia multivorans (strain ATCC 17616 / 249)</name>
    <dbReference type="NCBI Taxonomy" id="395019"/>
    <lineage>
        <taxon>Bacteria</taxon>
        <taxon>Pseudomonadati</taxon>
        <taxon>Pseudomonadota</taxon>
        <taxon>Betaproteobacteria</taxon>
        <taxon>Burkholderiales</taxon>
        <taxon>Burkholderiaceae</taxon>
        <taxon>Burkholderia</taxon>
        <taxon>Burkholderia cepacia complex</taxon>
    </lineage>
</organism>
<gene>
    <name evidence="1" type="ordered locus">BMULJ_04630</name>
</gene>
<proteinExistence type="predicted"/>
<evidence type="ECO:0000313" key="2">
    <source>
        <dbReference type="Proteomes" id="UP000008815"/>
    </source>
</evidence>
<accession>A0A0H3KMN2</accession>
<dbReference type="STRING" id="395019.BMULJ_04630"/>
<keyword evidence="2" id="KW-1185">Reference proteome</keyword>
<dbReference type="AlphaFoldDB" id="A0A0H3KMN2"/>
<dbReference type="EMBL" id="AP009386">
    <property type="protein sequence ID" value="BAG46480.1"/>
    <property type="molecule type" value="Genomic_DNA"/>
</dbReference>
<dbReference type="HOGENOM" id="CLU_2128757_0_0_4"/>
<dbReference type="KEGG" id="bmj:BMULJ_04630"/>
<dbReference type="RefSeq" id="WP_012216714.1">
    <property type="nucleotide sequence ID" value="NC_010086.1"/>
</dbReference>
<protein>
    <submittedName>
        <fullName evidence="1">Bacteriophage protein</fullName>
    </submittedName>
</protein>
<dbReference type="Pfam" id="PF11367">
    <property type="entry name" value="Tail_completion_gp17"/>
    <property type="match status" value="1"/>
</dbReference>